<dbReference type="InterPro" id="IPR041233">
    <property type="entry name" value="Melibiase_C"/>
</dbReference>
<keyword evidence="8" id="KW-1015">Disulfide bond</keyword>
<dbReference type="PANTHER" id="PTHR11452">
    <property type="entry name" value="ALPHA-GALACTOSIDASE/ALPHA-N-ACETYLGALACTOSAMINIDASE"/>
    <property type="match status" value="1"/>
</dbReference>
<feature type="signal peptide" evidence="9">
    <location>
        <begin position="1"/>
        <end position="17"/>
    </location>
</feature>
<dbReference type="PRINTS" id="PR00740">
    <property type="entry name" value="GLHYDRLASE27"/>
</dbReference>
<organism evidence="11 12">
    <name type="scientific">Polyplosphaeria fusca</name>
    <dbReference type="NCBI Taxonomy" id="682080"/>
    <lineage>
        <taxon>Eukaryota</taxon>
        <taxon>Fungi</taxon>
        <taxon>Dikarya</taxon>
        <taxon>Ascomycota</taxon>
        <taxon>Pezizomycotina</taxon>
        <taxon>Dothideomycetes</taxon>
        <taxon>Pleosporomycetidae</taxon>
        <taxon>Pleosporales</taxon>
        <taxon>Tetraplosphaeriaceae</taxon>
        <taxon>Polyplosphaeria</taxon>
    </lineage>
</organism>
<keyword evidence="12" id="KW-1185">Reference proteome</keyword>
<dbReference type="Gene3D" id="3.20.20.70">
    <property type="entry name" value="Aldolase class I"/>
    <property type="match status" value="1"/>
</dbReference>
<dbReference type="InterPro" id="IPR013780">
    <property type="entry name" value="Glyco_hydro_b"/>
</dbReference>
<feature type="domain" description="Alpha galactosidase C-terminal" evidence="10">
    <location>
        <begin position="318"/>
        <end position="386"/>
    </location>
</feature>
<protein>
    <recommendedName>
        <fullName evidence="4 8">Alpha-galactosidase</fullName>
        <ecNumber evidence="4 8">3.2.1.22</ecNumber>
    </recommendedName>
    <alternativeName>
        <fullName evidence="8">Melibiase</fullName>
    </alternativeName>
</protein>
<dbReference type="InterPro" id="IPR002241">
    <property type="entry name" value="Glyco_hydro_27"/>
</dbReference>
<sequence>MILLLTYLLSGMAIAAAKPLDKRLDNGLGKTPALGWNSWNAGQCNFATAQRALQAADLFISLGLKDLGYTYVNIDDCWSTKSRNSSGYLVPDPQKFPNGIKAVSDQIHAKGLKFGLYGDRGTQTCAGYPGSLNNEEKDAKTLASWEVDYWKYDNCHTTNENSHTEYEKMRDALANSGYKVFYSLCNWGRDNVWTWGGKVGNSWRITDDNFNSWNYVATIAAKGASIAQYGGPGGFNDWDMMQISNGKLSAAEERAHMGLWAIGKSPILLGMDLTKISQSSLAIVKNKGLIDINQDALGKPATTFRPSGAPAPSSKLYPYWAGPLSDGVVVGLVAADNAVTLSVNFTDVPGLGAGTFSWTEMFSGKTGSGTSVSAQLSLHDMAVFRVKKV</sequence>
<evidence type="ECO:0000256" key="2">
    <source>
        <dbReference type="ARBA" id="ARBA00003969"/>
    </source>
</evidence>
<evidence type="ECO:0000259" key="10">
    <source>
        <dbReference type="Pfam" id="PF17801"/>
    </source>
</evidence>
<dbReference type="PROSITE" id="PS00512">
    <property type="entry name" value="ALPHA_GALACTOSIDASE"/>
    <property type="match status" value="1"/>
</dbReference>
<dbReference type="GO" id="GO:0005975">
    <property type="term" value="P:carbohydrate metabolic process"/>
    <property type="evidence" value="ECO:0007669"/>
    <property type="project" value="InterPro"/>
</dbReference>
<dbReference type="EC" id="3.2.1.22" evidence="4 8"/>
<evidence type="ECO:0000256" key="9">
    <source>
        <dbReference type="SAM" id="SignalP"/>
    </source>
</evidence>
<evidence type="ECO:0000256" key="1">
    <source>
        <dbReference type="ARBA" id="ARBA00001255"/>
    </source>
</evidence>
<comment type="caution">
    <text evidence="11">The sequence shown here is derived from an EMBL/GenBank/DDBJ whole genome shotgun (WGS) entry which is preliminary data.</text>
</comment>
<dbReference type="EMBL" id="ML996104">
    <property type="protein sequence ID" value="KAF2739570.1"/>
    <property type="molecule type" value="Genomic_DNA"/>
</dbReference>
<keyword evidence="6 8" id="KW-0378">Hydrolase</keyword>
<dbReference type="GO" id="GO:0004557">
    <property type="term" value="F:alpha-galactosidase activity"/>
    <property type="evidence" value="ECO:0007669"/>
    <property type="project" value="UniProtKB-EC"/>
</dbReference>
<dbReference type="InterPro" id="IPR000111">
    <property type="entry name" value="Glyco_hydro_27/36_CS"/>
</dbReference>
<comment type="similarity">
    <text evidence="3 8">Belongs to the glycosyl hydrolase 27 family.</text>
</comment>
<accession>A0A9P4R9C1</accession>
<keyword evidence="5 9" id="KW-0732">Signal</keyword>
<proteinExistence type="inferred from homology"/>
<comment type="function">
    <text evidence="2">Hydrolyzes a variety of simple alpha-D-galactoside as well as more complex molecules such as oligosaccharides and polysaccharides.</text>
</comment>
<dbReference type="OrthoDB" id="5795902at2759"/>
<dbReference type="InterPro" id="IPR017853">
    <property type="entry name" value="GH"/>
</dbReference>
<evidence type="ECO:0000313" key="11">
    <source>
        <dbReference type="EMBL" id="KAF2739570.1"/>
    </source>
</evidence>
<evidence type="ECO:0000256" key="5">
    <source>
        <dbReference type="ARBA" id="ARBA00022729"/>
    </source>
</evidence>
<dbReference type="SUPFAM" id="SSF51445">
    <property type="entry name" value="(Trans)glycosidases"/>
    <property type="match status" value="1"/>
</dbReference>
<evidence type="ECO:0000256" key="8">
    <source>
        <dbReference type="RuleBase" id="RU361168"/>
    </source>
</evidence>
<comment type="catalytic activity">
    <reaction evidence="1 8">
        <text>Hydrolysis of terminal, non-reducing alpha-D-galactose residues in alpha-D-galactosides, including galactose oligosaccharides, galactomannans and galactolipids.</text>
        <dbReference type="EC" id="3.2.1.22"/>
    </reaction>
</comment>
<dbReference type="FunFam" id="3.20.20.70:FF:000197">
    <property type="entry name" value="Alpha-galactosidase"/>
    <property type="match status" value="1"/>
</dbReference>
<evidence type="ECO:0000256" key="3">
    <source>
        <dbReference type="ARBA" id="ARBA00009743"/>
    </source>
</evidence>
<keyword evidence="7 8" id="KW-0326">Glycosidase</keyword>
<dbReference type="Pfam" id="PF16499">
    <property type="entry name" value="Melibiase_2"/>
    <property type="match status" value="1"/>
</dbReference>
<dbReference type="Pfam" id="PF17801">
    <property type="entry name" value="Melibiase_C"/>
    <property type="match status" value="1"/>
</dbReference>
<evidence type="ECO:0000256" key="4">
    <source>
        <dbReference type="ARBA" id="ARBA00012755"/>
    </source>
</evidence>
<reference evidence="11" key="1">
    <citation type="journal article" date="2020" name="Stud. Mycol.">
        <title>101 Dothideomycetes genomes: a test case for predicting lifestyles and emergence of pathogens.</title>
        <authorList>
            <person name="Haridas S."/>
            <person name="Albert R."/>
            <person name="Binder M."/>
            <person name="Bloem J."/>
            <person name="Labutti K."/>
            <person name="Salamov A."/>
            <person name="Andreopoulos B."/>
            <person name="Baker S."/>
            <person name="Barry K."/>
            <person name="Bills G."/>
            <person name="Bluhm B."/>
            <person name="Cannon C."/>
            <person name="Castanera R."/>
            <person name="Culley D."/>
            <person name="Daum C."/>
            <person name="Ezra D."/>
            <person name="Gonzalez J."/>
            <person name="Henrissat B."/>
            <person name="Kuo A."/>
            <person name="Liang C."/>
            <person name="Lipzen A."/>
            <person name="Lutzoni F."/>
            <person name="Magnuson J."/>
            <person name="Mondo S."/>
            <person name="Nolan M."/>
            <person name="Ohm R."/>
            <person name="Pangilinan J."/>
            <person name="Park H.-J."/>
            <person name="Ramirez L."/>
            <person name="Alfaro M."/>
            <person name="Sun H."/>
            <person name="Tritt A."/>
            <person name="Yoshinaga Y."/>
            <person name="Zwiers L.-H."/>
            <person name="Turgeon B."/>
            <person name="Goodwin S."/>
            <person name="Spatafora J."/>
            <person name="Crous P."/>
            <person name="Grigoriev I."/>
        </authorList>
    </citation>
    <scope>NUCLEOTIDE SEQUENCE</scope>
    <source>
        <strain evidence="11">CBS 125425</strain>
    </source>
</reference>
<dbReference type="CDD" id="cd14792">
    <property type="entry name" value="GH27"/>
    <property type="match status" value="1"/>
</dbReference>
<feature type="chain" id="PRO_5040263988" description="Alpha-galactosidase" evidence="9">
    <location>
        <begin position="18"/>
        <end position="389"/>
    </location>
</feature>
<dbReference type="PANTHER" id="PTHR11452:SF75">
    <property type="entry name" value="ALPHA-GALACTOSIDASE MEL1"/>
    <property type="match status" value="1"/>
</dbReference>
<dbReference type="InterPro" id="IPR013785">
    <property type="entry name" value="Aldolase_TIM"/>
</dbReference>
<evidence type="ECO:0000313" key="12">
    <source>
        <dbReference type="Proteomes" id="UP000799444"/>
    </source>
</evidence>
<dbReference type="Proteomes" id="UP000799444">
    <property type="component" value="Unassembled WGS sequence"/>
</dbReference>
<dbReference type="SUPFAM" id="SSF51011">
    <property type="entry name" value="Glycosyl hydrolase domain"/>
    <property type="match status" value="1"/>
</dbReference>
<name>A0A9P4R9C1_9PLEO</name>
<gene>
    <name evidence="11" type="ORF">EJ04DRAFT_608096</name>
</gene>
<dbReference type="Gene3D" id="2.60.40.1180">
    <property type="entry name" value="Golgi alpha-mannosidase II"/>
    <property type="match status" value="1"/>
</dbReference>
<dbReference type="AlphaFoldDB" id="A0A9P4R9C1"/>
<evidence type="ECO:0000256" key="6">
    <source>
        <dbReference type="ARBA" id="ARBA00022801"/>
    </source>
</evidence>
<evidence type="ECO:0000256" key="7">
    <source>
        <dbReference type="ARBA" id="ARBA00023295"/>
    </source>
</evidence>